<organism evidence="5 6">
    <name type="scientific">Clonostachys byssicola</name>
    <dbReference type="NCBI Taxonomy" id="160290"/>
    <lineage>
        <taxon>Eukaryota</taxon>
        <taxon>Fungi</taxon>
        <taxon>Dikarya</taxon>
        <taxon>Ascomycota</taxon>
        <taxon>Pezizomycotina</taxon>
        <taxon>Sordariomycetes</taxon>
        <taxon>Hypocreomycetidae</taxon>
        <taxon>Hypocreales</taxon>
        <taxon>Bionectriaceae</taxon>
        <taxon>Clonostachys</taxon>
    </lineage>
</organism>
<dbReference type="SUPFAM" id="SSF50891">
    <property type="entry name" value="Cyclophilin-like"/>
    <property type="match status" value="1"/>
</dbReference>
<dbReference type="SUPFAM" id="SSF160467">
    <property type="entry name" value="PH0987 N-terminal domain-like"/>
    <property type="match status" value="1"/>
</dbReference>
<dbReference type="Pfam" id="PF02682">
    <property type="entry name" value="CT_C_D"/>
    <property type="match status" value="1"/>
</dbReference>
<dbReference type="InterPro" id="IPR003833">
    <property type="entry name" value="CT_C_D"/>
</dbReference>
<keyword evidence="6" id="KW-1185">Reference proteome</keyword>
<dbReference type="InterPro" id="IPR029000">
    <property type="entry name" value="Cyclophilin-like_dom_sf"/>
</dbReference>
<dbReference type="OrthoDB" id="196847at2759"/>
<reference evidence="5 6" key="2">
    <citation type="submission" date="2021-10" db="EMBL/GenBank/DDBJ databases">
        <authorList>
            <person name="Piombo E."/>
        </authorList>
    </citation>
    <scope>NUCLEOTIDE SEQUENCE [LARGE SCALE GENOMIC DNA]</scope>
</reference>
<feature type="domain" description="Carboxyltransferase" evidence="4">
    <location>
        <begin position="1"/>
        <end position="230"/>
    </location>
</feature>
<comment type="caution">
    <text evidence="5">The sequence shown here is derived from an EMBL/GenBank/DDBJ whole genome shotgun (WGS) entry which is preliminary data.</text>
</comment>
<dbReference type="EMBL" id="CABFNO020001350">
    <property type="protein sequence ID" value="CAG9982753.1"/>
    <property type="molecule type" value="Genomic_DNA"/>
</dbReference>
<dbReference type="InterPro" id="IPR010016">
    <property type="entry name" value="PxpB"/>
</dbReference>
<keyword evidence="1" id="KW-0547">Nucleotide-binding</keyword>
<dbReference type="Gene3D" id="2.40.100.10">
    <property type="entry name" value="Cyclophilin-like"/>
    <property type="match status" value="1"/>
</dbReference>
<evidence type="ECO:0000256" key="2">
    <source>
        <dbReference type="ARBA" id="ARBA00022801"/>
    </source>
</evidence>
<keyword evidence="3" id="KW-0067">ATP-binding</keyword>
<dbReference type="PANTHER" id="PTHR34698:SF2">
    <property type="entry name" value="5-OXOPROLINASE SUBUNIT B"/>
    <property type="match status" value="1"/>
</dbReference>
<sequence length="322" mass="35848">MFLEFGDVTGFDMRQNFEIFAFCEQHSKFSIPGVDDLTPGVFTLHVQYSQGISPSIINDHITRHVKSYSVPTQVPSRIFRMPLAFDDGVCRAAIKRYENTIRHQAPWLPNKTEFIKFLAELNGLETVADLLYEASFLVLGLGDVFMGSPCANPIDPRHRLFGSKYNLSRSFTPRGAVGIGGQYMCIYATDSPGGYQLVGRTKEIWDHGCASICSGRDGLIDLGAGSPELVRIEESVLDLTEYESWLAKNKLDIESRKAHQARAISSSPFIEELARPYLQPNSDSGKDNPQLGADTVPGEWIQAMMPGRCYKINVEEGDIVNK</sequence>
<dbReference type="GO" id="GO:0005524">
    <property type="term" value="F:ATP binding"/>
    <property type="evidence" value="ECO:0007669"/>
    <property type="project" value="UniProtKB-KW"/>
</dbReference>
<evidence type="ECO:0000256" key="1">
    <source>
        <dbReference type="ARBA" id="ARBA00022741"/>
    </source>
</evidence>
<dbReference type="Gene3D" id="3.30.1360.40">
    <property type="match status" value="1"/>
</dbReference>
<dbReference type="SMART" id="SM00796">
    <property type="entry name" value="AHS1"/>
    <property type="match status" value="1"/>
</dbReference>
<gene>
    <name evidence="5" type="ORF">CBYS24578_00011031</name>
</gene>
<evidence type="ECO:0000313" key="6">
    <source>
        <dbReference type="Proteomes" id="UP000754883"/>
    </source>
</evidence>
<protein>
    <recommendedName>
        <fullName evidence="4">Carboxyltransferase domain-containing protein</fullName>
    </recommendedName>
</protein>
<keyword evidence="2" id="KW-0378">Hydrolase</keyword>
<dbReference type="PANTHER" id="PTHR34698">
    <property type="entry name" value="5-OXOPROLINASE SUBUNIT B"/>
    <property type="match status" value="1"/>
</dbReference>
<evidence type="ECO:0000256" key="3">
    <source>
        <dbReference type="ARBA" id="ARBA00022840"/>
    </source>
</evidence>
<evidence type="ECO:0000259" key="4">
    <source>
        <dbReference type="SMART" id="SM00796"/>
    </source>
</evidence>
<reference evidence="6" key="1">
    <citation type="submission" date="2019-06" db="EMBL/GenBank/DDBJ databases">
        <authorList>
            <person name="Broberg M."/>
        </authorList>
    </citation>
    <scope>NUCLEOTIDE SEQUENCE [LARGE SCALE GENOMIC DNA]</scope>
</reference>
<accession>A0A9N9Y2D1</accession>
<dbReference type="Proteomes" id="UP000754883">
    <property type="component" value="Unassembled WGS sequence"/>
</dbReference>
<proteinExistence type="predicted"/>
<dbReference type="GO" id="GO:0016787">
    <property type="term" value="F:hydrolase activity"/>
    <property type="evidence" value="ECO:0007669"/>
    <property type="project" value="UniProtKB-KW"/>
</dbReference>
<dbReference type="AlphaFoldDB" id="A0A9N9Y2D1"/>
<evidence type="ECO:0000313" key="5">
    <source>
        <dbReference type="EMBL" id="CAG9982753.1"/>
    </source>
</evidence>
<name>A0A9N9Y2D1_9HYPO</name>